<dbReference type="AlphaFoldDB" id="A0A0F4SMU0"/>
<evidence type="ECO:0000256" key="1">
    <source>
        <dbReference type="SAM" id="MobiDB-lite"/>
    </source>
</evidence>
<evidence type="ECO:0000313" key="2">
    <source>
        <dbReference type="EMBL" id="KJZ33075.1"/>
    </source>
</evidence>
<accession>A0A0F4SMU0</accession>
<dbReference type="Proteomes" id="UP000033588">
    <property type="component" value="Unassembled WGS sequence"/>
</dbReference>
<reference evidence="2 3" key="1">
    <citation type="submission" date="2015-03" db="EMBL/GenBank/DDBJ databases">
        <title>Comparative genomics of Pseudomonas insights into diversity of traits involved in vanlence and defense.</title>
        <authorList>
            <person name="Qin Y."/>
        </authorList>
    </citation>
    <scope>NUCLEOTIDE SEQUENCE [LARGE SCALE GENOMIC DNA]</scope>
    <source>
        <strain evidence="2 3">C8</strain>
    </source>
</reference>
<comment type="caution">
    <text evidence="2">The sequence shown here is derived from an EMBL/GenBank/DDBJ whole genome shotgun (WGS) entry which is preliminary data.</text>
</comment>
<name>A0A0F4SMU0_PSEFL</name>
<protein>
    <submittedName>
        <fullName evidence="2">Uncharacterized protein</fullName>
    </submittedName>
</protein>
<dbReference type="EMBL" id="LACC01000078">
    <property type="protein sequence ID" value="KJZ33075.1"/>
    <property type="molecule type" value="Genomic_DNA"/>
</dbReference>
<gene>
    <name evidence="2" type="ORF">VC35_28205</name>
</gene>
<dbReference type="PATRIC" id="fig|294.132.peg.5584"/>
<organism evidence="2 3">
    <name type="scientific">Pseudomonas fluorescens</name>
    <dbReference type="NCBI Taxonomy" id="294"/>
    <lineage>
        <taxon>Bacteria</taxon>
        <taxon>Pseudomonadati</taxon>
        <taxon>Pseudomonadota</taxon>
        <taxon>Gammaproteobacteria</taxon>
        <taxon>Pseudomonadales</taxon>
        <taxon>Pseudomonadaceae</taxon>
        <taxon>Pseudomonas</taxon>
    </lineage>
</organism>
<proteinExistence type="predicted"/>
<feature type="region of interest" description="Disordered" evidence="1">
    <location>
        <begin position="1"/>
        <end position="20"/>
    </location>
</feature>
<sequence length="70" mass="7721">MLCQVEQADARSDTNAPAPKPLSVNFREYDNAASVCQAAPTALTVLWAIKHRLNLIHVPHRNAPRIYSPA</sequence>
<evidence type="ECO:0000313" key="3">
    <source>
        <dbReference type="Proteomes" id="UP000033588"/>
    </source>
</evidence>